<evidence type="ECO:0000313" key="6">
    <source>
        <dbReference type="EMBL" id="QSX31846.1"/>
    </source>
</evidence>
<dbReference type="KEGG" id="scyp:JYB88_08950"/>
<feature type="domain" description="DTW" evidence="5">
    <location>
        <begin position="34"/>
        <end position="231"/>
    </location>
</feature>
<evidence type="ECO:0000256" key="2">
    <source>
        <dbReference type="ARBA" id="ARBA00022679"/>
    </source>
</evidence>
<evidence type="ECO:0000256" key="3">
    <source>
        <dbReference type="ARBA" id="ARBA00022691"/>
    </source>
</evidence>
<reference evidence="6 7" key="1">
    <citation type="submission" date="2021-03" db="EMBL/GenBank/DDBJ databases">
        <title>Novel species identification of genus Shewanella.</title>
        <authorList>
            <person name="Liu G."/>
            <person name="Zhang Q."/>
        </authorList>
    </citation>
    <scope>NUCLEOTIDE SEQUENCE [LARGE SCALE GENOMIC DNA]</scope>
    <source>
        <strain evidence="6 7">FJAT-53726</strain>
    </source>
</reference>
<organism evidence="6 7">
    <name type="scientific">Shewanella cyperi</name>
    <dbReference type="NCBI Taxonomy" id="2814292"/>
    <lineage>
        <taxon>Bacteria</taxon>
        <taxon>Pseudomonadati</taxon>
        <taxon>Pseudomonadota</taxon>
        <taxon>Gammaproteobacteria</taxon>
        <taxon>Alteromonadales</taxon>
        <taxon>Shewanellaceae</taxon>
        <taxon>Shewanella</taxon>
    </lineage>
</organism>
<dbReference type="GO" id="GO:0016432">
    <property type="term" value="F:tRNA-uridine aminocarboxypropyltransferase activity"/>
    <property type="evidence" value="ECO:0007669"/>
    <property type="project" value="UniProtKB-EC"/>
</dbReference>
<dbReference type="EMBL" id="CP071504">
    <property type="protein sequence ID" value="QSX31846.1"/>
    <property type="molecule type" value="Genomic_DNA"/>
</dbReference>
<dbReference type="EC" id="2.5.1.25" evidence="1"/>
<protein>
    <recommendedName>
        <fullName evidence="1">tRNA-uridine aminocarboxypropyltransferase</fullName>
        <ecNumber evidence="1">2.5.1.25</ecNumber>
    </recommendedName>
</protein>
<accession>A0A975AMH7</accession>
<name>A0A975AMH7_9GAMM</name>
<dbReference type="PANTHER" id="PTHR21392">
    <property type="entry name" value="TRNA-URIDINE AMINOCARBOXYPROPYLTRANSFERASE 2"/>
    <property type="match status" value="1"/>
</dbReference>
<keyword evidence="3" id="KW-0949">S-adenosyl-L-methionine</keyword>
<dbReference type="GO" id="GO:0008033">
    <property type="term" value="P:tRNA processing"/>
    <property type="evidence" value="ECO:0007669"/>
    <property type="project" value="UniProtKB-KW"/>
</dbReference>
<dbReference type="InterPro" id="IPR005636">
    <property type="entry name" value="DTW"/>
</dbReference>
<dbReference type="Proteomes" id="UP000663281">
    <property type="component" value="Chromosome"/>
</dbReference>
<evidence type="ECO:0000256" key="1">
    <source>
        <dbReference type="ARBA" id="ARBA00012386"/>
    </source>
</evidence>
<dbReference type="PANTHER" id="PTHR21392:SF1">
    <property type="entry name" value="TRNA-URIDINE AMINOCARBOXYPROPYLTRANSFERASE"/>
    <property type="match status" value="1"/>
</dbReference>
<keyword evidence="2" id="KW-0808">Transferase</keyword>
<dbReference type="SMART" id="SM01144">
    <property type="entry name" value="DTW"/>
    <property type="match status" value="1"/>
</dbReference>
<gene>
    <name evidence="6" type="ORF">JYB88_08950</name>
</gene>
<sequence>MSLPVQLLPEHAVHRLYQYRKSISTRPFTARGKSLKRCGQCLLSERYCTCGARALLNSNAAFLLLMYDDEVLKPTNSGRLIADLVPDTHAFLWSRTEVAPEVLALLSDPRYQPFVVFPGEYATEGQQVLGEIDSQSLFALGKRPLFVMLDGSWREAVKMFRKSPYLAGLPLLSFDAATVARYALRKGQRDFQFGTAEVAAMVLQAMGEGDNAEALGIWFDLFIECSLLGRSRRPSTDMSVRDGLLQRFADHMALVSTEKD</sequence>
<keyword evidence="7" id="KW-1185">Reference proteome</keyword>
<keyword evidence="4" id="KW-0819">tRNA processing</keyword>
<dbReference type="Pfam" id="PF03942">
    <property type="entry name" value="DTW"/>
    <property type="match status" value="1"/>
</dbReference>
<evidence type="ECO:0000313" key="7">
    <source>
        <dbReference type="Proteomes" id="UP000663281"/>
    </source>
</evidence>
<evidence type="ECO:0000256" key="4">
    <source>
        <dbReference type="ARBA" id="ARBA00022694"/>
    </source>
</evidence>
<proteinExistence type="predicted"/>
<evidence type="ECO:0000259" key="5">
    <source>
        <dbReference type="SMART" id="SM01144"/>
    </source>
</evidence>
<dbReference type="AlphaFoldDB" id="A0A975AMH7"/>
<dbReference type="InterPro" id="IPR039262">
    <property type="entry name" value="DTWD2/TAPT"/>
</dbReference>